<comment type="caution">
    <text evidence="1">The sequence shown here is derived from an EMBL/GenBank/DDBJ whole genome shotgun (WGS) entry which is preliminary data.</text>
</comment>
<dbReference type="AlphaFoldDB" id="A0A5J4SRK9"/>
<dbReference type="EMBL" id="SNRY01000078">
    <property type="protein sequence ID" value="KAA6348051.1"/>
    <property type="molecule type" value="Genomic_DNA"/>
</dbReference>
<sequence>MIQIFRTIFEIIKKRRYAAKVKKAIDVASGLSEKDGRKYIVLHLKDAPRVYAKADLQLLIRKRVFKKGTRIQDLEKQALFITK</sequence>
<gene>
    <name evidence="1" type="ORF">EZS27_004503</name>
</gene>
<name>A0A5J4SRK9_9ZZZZ</name>
<organism evidence="1">
    <name type="scientific">termite gut metagenome</name>
    <dbReference type="NCBI Taxonomy" id="433724"/>
    <lineage>
        <taxon>unclassified sequences</taxon>
        <taxon>metagenomes</taxon>
        <taxon>organismal metagenomes</taxon>
    </lineage>
</organism>
<reference evidence="1" key="1">
    <citation type="submission" date="2019-03" db="EMBL/GenBank/DDBJ databases">
        <title>Single cell metagenomics reveals metabolic interactions within the superorganism composed of flagellate Streblomastix strix and complex community of Bacteroidetes bacteria on its surface.</title>
        <authorList>
            <person name="Treitli S.C."/>
            <person name="Kolisko M."/>
            <person name="Husnik F."/>
            <person name="Keeling P."/>
            <person name="Hampl V."/>
        </authorList>
    </citation>
    <scope>NUCLEOTIDE SEQUENCE</scope>
    <source>
        <strain evidence="1">STM</strain>
    </source>
</reference>
<protein>
    <submittedName>
        <fullName evidence="1">Uncharacterized protein</fullName>
    </submittedName>
</protein>
<accession>A0A5J4SRK9</accession>
<proteinExistence type="predicted"/>
<evidence type="ECO:0000313" key="1">
    <source>
        <dbReference type="EMBL" id="KAA6348051.1"/>
    </source>
</evidence>